<evidence type="ECO:0000256" key="7">
    <source>
        <dbReference type="HAMAP-Rule" id="MF_01683"/>
    </source>
</evidence>
<dbReference type="Proteomes" id="UP001589738">
    <property type="component" value="Unassembled WGS sequence"/>
</dbReference>
<dbReference type="Pfam" id="PF01636">
    <property type="entry name" value="APH"/>
    <property type="match status" value="1"/>
</dbReference>
<keyword evidence="5 7" id="KW-0418">Kinase</keyword>
<comment type="function">
    <text evidence="7">Catalyzes the phosphorylation of methylthioribose into methylthioribose-1-phosphate.</text>
</comment>
<proteinExistence type="inferred from homology"/>
<dbReference type="InterPro" id="IPR011009">
    <property type="entry name" value="Kinase-like_dom_sf"/>
</dbReference>
<dbReference type="Gene3D" id="3.30.200.20">
    <property type="entry name" value="Phosphorylase Kinase, domain 1"/>
    <property type="match status" value="1"/>
</dbReference>
<reference evidence="9 10" key="1">
    <citation type="submission" date="2024-09" db="EMBL/GenBank/DDBJ databases">
        <authorList>
            <person name="Sun Q."/>
            <person name="Mori K."/>
        </authorList>
    </citation>
    <scope>NUCLEOTIDE SEQUENCE [LARGE SCALE GENOMIC DNA]</scope>
    <source>
        <strain evidence="9 10">CGMCC 1.9126</strain>
    </source>
</reference>
<dbReference type="RefSeq" id="WP_377058811.1">
    <property type="nucleotide sequence ID" value="NZ_JBHLUU010000119.1"/>
</dbReference>
<keyword evidence="6 7" id="KW-0067">ATP-binding</keyword>
<protein>
    <recommendedName>
        <fullName evidence="7">Methylthioribose kinase</fullName>
        <shortName evidence="7">MTR kinase</shortName>
        <ecNumber evidence="7">2.7.1.100</ecNumber>
    </recommendedName>
</protein>
<evidence type="ECO:0000259" key="8">
    <source>
        <dbReference type="Pfam" id="PF01636"/>
    </source>
</evidence>
<feature type="domain" description="Aminoglycoside phosphotransferase" evidence="8">
    <location>
        <begin position="35"/>
        <end position="268"/>
    </location>
</feature>
<name>A0ABV6KVC2_9BACI</name>
<evidence type="ECO:0000256" key="2">
    <source>
        <dbReference type="ARBA" id="ARBA00011738"/>
    </source>
</evidence>
<evidence type="ECO:0000313" key="10">
    <source>
        <dbReference type="Proteomes" id="UP001589738"/>
    </source>
</evidence>
<keyword evidence="4 7" id="KW-0547">Nucleotide-binding</keyword>
<dbReference type="GO" id="GO:0046522">
    <property type="term" value="F:S-methyl-5-thioribose kinase activity"/>
    <property type="evidence" value="ECO:0007669"/>
    <property type="project" value="UniProtKB-EC"/>
</dbReference>
<comment type="pathway">
    <text evidence="7">Amino-acid biosynthesis; L-methionine biosynthesis via salvage pathway; S-methyl-5-thio-alpha-D-ribose 1-phosphate from S-methyl-5'-thioadenosine (hydrolase route): step 2/2.</text>
</comment>
<accession>A0ABV6KVC2</accession>
<evidence type="ECO:0000313" key="9">
    <source>
        <dbReference type="EMBL" id="MFC0477277.1"/>
    </source>
</evidence>
<feature type="binding site" evidence="7">
    <location>
        <begin position="249"/>
        <end position="251"/>
    </location>
    <ligand>
        <name>ATP</name>
        <dbReference type="ChEBI" id="CHEBI:30616"/>
    </ligand>
</feature>
<gene>
    <name evidence="7 9" type="primary">mtnK</name>
    <name evidence="9" type="ORF">ACFFHF_18930</name>
</gene>
<dbReference type="NCBIfam" id="TIGR01767">
    <property type="entry name" value="MTRK"/>
    <property type="match status" value="1"/>
</dbReference>
<sequence>MSTVIQETYQPLTEETAILLAKERNLFSENSTLSCTEIGDGNLNLVFHIKDQDGKGIIIKQALPYAKVVGESWPLTLKRATIEAEALKLFKKHAPDFVPDVYYTNEVLAITIMEDLSHLTISRKGLIDGNEYPLLASHLGTYLANTTFFTSEFGVDKGQKKELVGKFINPELCKITEDLIFSDPYFDAETNDFEPQLTSTVEKLWKDTELKLQVALLRKSFLTEAEALLHGDLHTGSLFVSKEETKVIDPEFAYFGPVGFDIGQVIANLLFQAIAFEEKSDSIYSQVRTFWNVYQNQFSILWEHDNLEPFARIDGFLSSTLQKYFQDAVGFAGCELIRRTIGLAHVADLDGLPDEKERIAAKEKSLALGRELILKRNEFTSIEELVTFLQTKKYE</sequence>
<feature type="binding site" evidence="7">
    <location>
        <begin position="114"/>
        <end position="116"/>
    </location>
    <ligand>
        <name>ATP</name>
        <dbReference type="ChEBI" id="CHEBI:30616"/>
    </ligand>
</feature>
<feature type="binding site" evidence="7">
    <location>
        <position position="44"/>
    </location>
    <ligand>
        <name>ATP</name>
        <dbReference type="ChEBI" id="CHEBI:30616"/>
    </ligand>
</feature>
<evidence type="ECO:0000256" key="5">
    <source>
        <dbReference type="ARBA" id="ARBA00022777"/>
    </source>
</evidence>
<comment type="catalytic activity">
    <reaction evidence="7">
        <text>5-(methylsulfanyl)-D-ribose + ATP = 5-(methylsulfanyl)-alpha-D-ribose 1-phosphate + ADP + H(+)</text>
        <dbReference type="Rhea" id="RHEA:22312"/>
        <dbReference type="ChEBI" id="CHEBI:15378"/>
        <dbReference type="ChEBI" id="CHEBI:30616"/>
        <dbReference type="ChEBI" id="CHEBI:58533"/>
        <dbReference type="ChEBI" id="CHEBI:78440"/>
        <dbReference type="ChEBI" id="CHEBI:456216"/>
        <dbReference type="EC" id="2.7.1.100"/>
    </reaction>
</comment>
<feature type="binding site" evidence="7">
    <location>
        <position position="60"/>
    </location>
    <ligand>
        <name>ATP</name>
        <dbReference type="ChEBI" id="CHEBI:30616"/>
    </ligand>
</feature>
<keyword evidence="7" id="KW-0486">Methionine biosynthesis</keyword>
<comment type="subunit">
    <text evidence="2 7">Homodimer.</text>
</comment>
<dbReference type="EC" id="2.7.1.100" evidence="7"/>
<dbReference type="InterPro" id="IPR009212">
    <property type="entry name" value="Methylthioribose_kinase"/>
</dbReference>
<dbReference type="HAMAP" id="MF_01683">
    <property type="entry name" value="Salvage_MtnK"/>
    <property type="match status" value="1"/>
</dbReference>
<evidence type="ECO:0000256" key="1">
    <source>
        <dbReference type="ARBA" id="ARBA00010165"/>
    </source>
</evidence>
<evidence type="ECO:0000256" key="3">
    <source>
        <dbReference type="ARBA" id="ARBA00022679"/>
    </source>
</evidence>
<dbReference type="PIRSF" id="PIRSF031134">
    <property type="entry name" value="MTRK"/>
    <property type="match status" value="1"/>
</dbReference>
<feature type="binding site" evidence="7">
    <location>
        <position position="232"/>
    </location>
    <ligand>
        <name>substrate</name>
    </ligand>
</feature>
<comment type="caution">
    <text evidence="9">The sequence shown here is derived from an EMBL/GenBank/DDBJ whole genome shotgun (WGS) entry which is preliminary data.</text>
</comment>
<dbReference type="SUPFAM" id="SSF56112">
    <property type="entry name" value="Protein kinase-like (PK-like)"/>
    <property type="match status" value="1"/>
</dbReference>
<dbReference type="PANTHER" id="PTHR34273">
    <property type="entry name" value="METHYLTHIORIBOSE KINASE"/>
    <property type="match status" value="1"/>
</dbReference>
<comment type="similarity">
    <text evidence="1 7">Belongs to the methylthioribose kinase family.</text>
</comment>
<keyword evidence="7" id="KW-0028">Amino-acid biosynthesis</keyword>
<keyword evidence="3 7" id="KW-0808">Transferase</keyword>
<feature type="binding site" evidence="7">
    <location>
        <position position="338"/>
    </location>
    <ligand>
        <name>substrate</name>
    </ligand>
</feature>
<dbReference type="InterPro" id="IPR002575">
    <property type="entry name" value="Aminoglycoside_PTrfase"/>
</dbReference>
<evidence type="ECO:0000256" key="6">
    <source>
        <dbReference type="ARBA" id="ARBA00022840"/>
    </source>
</evidence>
<keyword evidence="10" id="KW-1185">Reference proteome</keyword>
<dbReference type="PANTHER" id="PTHR34273:SF2">
    <property type="entry name" value="METHYLTHIORIBOSE KINASE"/>
    <property type="match status" value="1"/>
</dbReference>
<evidence type="ECO:0000256" key="4">
    <source>
        <dbReference type="ARBA" id="ARBA00022741"/>
    </source>
</evidence>
<organism evidence="9 10">
    <name type="scientific">Robertmurraya beringensis</name>
    <dbReference type="NCBI Taxonomy" id="641660"/>
    <lineage>
        <taxon>Bacteria</taxon>
        <taxon>Bacillati</taxon>
        <taxon>Bacillota</taxon>
        <taxon>Bacilli</taxon>
        <taxon>Bacillales</taxon>
        <taxon>Bacillaceae</taxon>
        <taxon>Robertmurraya</taxon>
    </lineage>
</organism>
<dbReference type="EMBL" id="JBHLUU010000119">
    <property type="protein sequence ID" value="MFC0477277.1"/>
    <property type="molecule type" value="Genomic_DNA"/>
</dbReference>
<dbReference type="Gene3D" id="3.90.1200.10">
    <property type="match status" value="1"/>
</dbReference>